<evidence type="ECO:0000256" key="5">
    <source>
        <dbReference type="ARBA" id="ARBA00022827"/>
    </source>
</evidence>
<evidence type="ECO:0000256" key="1">
    <source>
        <dbReference type="ARBA" id="ARBA00001974"/>
    </source>
</evidence>
<dbReference type="Proteomes" id="UP000070501">
    <property type="component" value="Unassembled WGS sequence"/>
</dbReference>
<dbReference type="STRING" id="196109.A0A136INV0"/>
<dbReference type="AlphaFoldDB" id="A0A136INV0"/>
<dbReference type="PRINTS" id="PR00420">
    <property type="entry name" value="RNGMNOXGNASE"/>
</dbReference>
<keyword evidence="6" id="KW-0560">Oxidoreductase</keyword>
<name>A0A136INV0_9PEZI</name>
<dbReference type="OrthoDB" id="2431938at2759"/>
<comment type="pathway">
    <text evidence="2">Secondary metabolite biosynthesis.</text>
</comment>
<evidence type="ECO:0000256" key="2">
    <source>
        <dbReference type="ARBA" id="ARBA00005179"/>
    </source>
</evidence>
<dbReference type="Gene3D" id="3.30.9.30">
    <property type="match status" value="1"/>
</dbReference>
<feature type="transmembrane region" description="Helical" evidence="7">
    <location>
        <begin position="211"/>
        <end position="234"/>
    </location>
</feature>
<evidence type="ECO:0000313" key="9">
    <source>
        <dbReference type="EMBL" id="KXJ86611.1"/>
    </source>
</evidence>
<keyword evidence="10" id="KW-1185">Reference proteome</keyword>
<dbReference type="InParanoid" id="A0A136INV0"/>
<organism evidence="9 10">
    <name type="scientific">Microdochium bolleyi</name>
    <dbReference type="NCBI Taxonomy" id="196109"/>
    <lineage>
        <taxon>Eukaryota</taxon>
        <taxon>Fungi</taxon>
        <taxon>Dikarya</taxon>
        <taxon>Ascomycota</taxon>
        <taxon>Pezizomycotina</taxon>
        <taxon>Sordariomycetes</taxon>
        <taxon>Xylariomycetidae</taxon>
        <taxon>Xylariales</taxon>
        <taxon>Microdochiaceae</taxon>
        <taxon>Microdochium</taxon>
    </lineage>
</organism>
<evidence type="ECO:0000256" key="4">
    <source>
        <dbReference type="ARBA" id="ARBA00022630"/>
    </source>
</evidence>
<accession>A0A136INV0</accession>
<dbReference type="InterPro" id="IPR002938">
    <property type="entry name" value="FAD-bd"/>
</dbReference>
<protein>
    <recommendedName>
        <fullName evidence="8">FAD-binding domain-containing protein</fullName>
    </recommendedName>
</protein>
<dbReference type="GO" id="GO:0004497">
    <property type="term" value="F:monooxygenase activity"/>
    <property type="evidence" value="ECO:0007669"/>
    <property type="project" value="InterPro"/>
</dbReference>
<dbReference type="Pfam" id="PF01494">
    <property type="entry name" value="FAD_binding_3"/>
    <property type="match status" value="2"/>
</dbReference>
<dbReference type="SUPFAM" id="SSF51905">
    <property type="entry name" value="FAD/NAD(P)-binding domain"/>
    <property type="match status" value="1"/>
</dbReference>
<proteinExistence type="inferred from homology"/>
<dbReference type="EMBL" id="KQ964267">
    <property type="protein sequence ID" value="KXJ86611.1"/>
    <property type="molecule type" value="Genomic_DNA"/>
</dbReference>
<dbReference type="PANTHER" id="PTHR47356">
    <property type="entry name" value="FAD-DEPENDENT MONOOXYGENASE ASQG-RELATED"/>
    <property type="match status" value="1"/>
</dbReference>
<keyword evidence="7" id="KW-0472">Membrane</keyword>
<keyword evidence="7" id="KW-0812">Transmembrane</keyword>
<feature type="domain" description="FAD-binding" evidence="8">
    <location>
        <begin position="293"/>
        <end position="372"/>
    </location>
</feature>
<keyword evidence="7" id="KW-1133">Transmembrane helix</keyword>
<evidence type="ECO:0000313" key="10">
    <source>
        <dbReference type="Proteomes" id="UP000070501"/>
    </source>
</evidence>
<sequence>MADQPPAFRVIIAGGGVTGLVTALALERASVDFVLLEARDVAPHLGASISIHPHVQIIMEQLGAWPEIRAGVIPLVDRQHFDQHGTLFDDSAVLQEITKMWFLLQSVYNQIRDKTKVRARTGLASYTEHGDRVEVITDAGETIVGDMLIGADGVHSAVRQHMAEQLATFDRATSDALLAGFESRYHCIFATSTNANASGKPFLADATAHNVYYPGFSGVAATGVPGLVFWFLFVRSDQVTRTPSRLRFTDEDAEDAIDRYGDYQLGPGYTFRDLWEARVKAAMVPLEEGVLPTKWNSGGRVVLLGDSVHKATINPGLGGNLAVEGVVNLVNPLVAALRAAGSAGEKGLSGADLRDVFAMYEKEQRPRANKIVKLSGYITRFEAMETWWLRLLRWLMPWVSDASKASGMVSYMKGAKRLDFLPVSEWSTRDTGLVQASV</sequence>
<evidence type="ECO:0000259" key="8">
    <source>
        <dbReference type="Pfam" id="PF01494"/>
    </source>
</evidence>
<evidence type="ECO:0000256" key="6">
    <source>
        <dbReference type="ARBA" id="ARBA00023002"/>
    </source>
</evidence>
<dbReference type="InterPro" id="IPR036188">
    <property type="entry name" value="FAD/NAD-bd_sf"/>
</dbReference>
<evidence type="ECO:0000256" key="7">
    <source>
        <dbReference type="SAM" id="Phobius"/>
    </source>
</evidence>
<dbReference type="GO" id="GO:0071949">
    <property type="term" value="F:FAD binding"/>
    <property type="evidence" value="ECO:0007669"/>
    <property type="project" value="InterPro"/>
</dbReference>
<gene>
    <name evidence="9" type="ORF">Micbo1qcDRAFT_140239</name>
</gene>
<dbReference type="PANTHER" id="PTHR47356:SF2">
    <property type="entry name" value="FAD-BINDING DOMAIN-CONTAINING PROTEIN-RELATED"/>
    <property type="match status" value="1"/>
</dbReference>
<comment type="similarity">
    <text evidence="3">Belongs to the paxM FAD-dependent monooxygenase family.</text>
</comment>
<keyword evidence="4" id="KW-0285">Flavoprotein</keyword>
<dbReference type="InterPro" id="IPR050562">
    <property type="entry name" value="FAD_mOase_fung"/>
</dbReference>
<keyword evidence="5" id="KW-0274">FAD</keyword>
<feature type="domain" description="FAD-binding" evidence="8">
    <location>
        <begin position="9"/>
        <end position="172"/>
    </location>
</feature>
<comment type="cofactor">
    <cofactor evidence="1">
        <name>FAD</name>
        <dbReference type="ChEBI" id="CHEBI:57692"/>
    </cofactor>
</comment>
<dbReference type="Gene3D" id="3.50.50.60">
    <property type="entry name" value="FAD/NAD(P)-binding domain"/>
    <property type="match status" value="1"/>
</dbReference>
<evidence type="ECO:0000256" key="3">
    <source>
        <dbReference type="ARBA" id="ARBA00007992"/>
    </source>
</evidence>
<reference evidence="10" key="1">
    <citation type="submission" date="2016-02" db="EMBL/GenBank/DDBJ databases">
        <title>Draft genome sequence of Microdochium bolleyi, a fungal endophyte of beachgrass.</title>
        <authorList>
            <consortium name="DOE Joint Genome Institute"/>
            <person name="David A.S."/>
            <person name="May G."/>
            <person name="Haridas S."/>
            <person name="Lim J."/>
            <person name="Wang M."/>
            <person name="Labutti K."/>
            <person name="Lipzen A."/>
            <person name="Barry K."/>
            <person name="Grigoriev I.V."/>
        </authorList>
    </citation>
    <scope>NUCLEOTIDE SEQUENCE [LARGE SCALE GENOMIC DNA]</scope>
    <source>
        <strain evidence="10">J235TASD1</strain>
    </source>
</reference>